<keyword evidence="5" id="KW-0393">Immunoglobulin domain</keyword>
<feature type="domain" description="Ig-like" evidence="9">
    <location>
        <begin position="16"/>
        <end position="99"/>
    </location>
</feature>
<dbReference type="GO" id="GO:0009653">
    <property type="term" value="P:anatomical structure morphogenesis"/>
    <property type="evidence" value="ECO:0007669"/>
    <property type="project" value="UniProtKB-ARBA"/>
</dbReference>
<evidence type="ECO:0000256" key="4">
    <source>
        <dbReference type="ARBA" id="ARBA00022840"/>
    </source>
</evidence>
<dbReference type="FunFam" id="2.60.40.10:FF:000107">
    <property type="entry name" value="Myosin, light chain kinase a"/>
    <property type="match status" value="1"/>
</dbReference>
<evidence type="ECO:0000259" key="10">
    <source>
        <dbReference type="PROSITE" id="PS50853"/>
    </source>
</evidence>
<dbReference type="SMART" id="SM00409">
    <property type="entry name" value="IG"/>
    <property type="match status" value="6"/>
</dbReference>
<evidence type="ECO:0000256" key="7">
    <source>
        <dbReference type="SAM" id="MobiDB-lite"/>
    </source>
</evidence>
<comment type="similarity">
    <text evidence="1">Belongs to the protein kinase superfamily. CAMK Ser/Thr protein kinase family.</text>
</comment>
<dbReference type="FunFam" id="2.60.40.10:FF:001452">
    <property type="entry name" value="Uncharacterized protein, isoform F"/>
    <property type="match status" value="1"/>
</dbReference>
<dbReference type="InterPro" id="IPR008271">
    <property type="entry name" value="Ser/Thr_kinase_AS"/>
</dbReference>
<evidence type="ECO:0000256" key="1">
    <source>
        <dbReference type="ARBA" id="ARBA00006692"/>
    </source>
</evidence>
<keyword evidence="4 6" id="KW-0067">ATP-binding</keyword>
<dbReference type="InterPro" id="IPR011009">
    <property type="entry name" value="Kinase-like_dom_sf"/>
</dbReference>
<feature type="compositionally biased region" description="Basic and acidic residues" evidence="7">
    <location>
        <begin position="1164"/>
        <end position="1177"/>
    </location>
</feature>
<feature type="region of interest" description="Disordered" evidence="7">
    <location>
        <begin position="1374"/>
        <end position="1393"/>
    </location>
</feature>
<dbReference type="InterPro" id="IPR036116">
    <property type="entry name" value="FN3_sf"/>
</dbReference>
<dbReference type="PANTHER" id="PTHR47633:SF7">
    <property type="entry name" value="TITIN HOMOLOG"/>
    <property type="match status" value="1"/>
</dbReference>
<feature type="compositionally biased region" description="Polar residues" evidence="7">
    <location>
        <begin position="1374"/>
        <end position="1391"/>
    </location>
</feature>
<dbReference type="InterPro" id="IPR000719">
    <property type="entry name" value="Prot_kinase_dom"/>
</dbReference>
<feature type="region of interest" description="Disordered" evidence="7">
    <location>
        <begin position="125"/>
        <end position="146"/>
    </location>
</feature>
<dbReference type="CDD" id="cd00063">
    <property type="entry name" value="FN3"/>
    <property type="match status" value="1"/>
</dbReference>
<dbReference type="PROSITE" id="PS50853">
    <property type="entry name" value="FN3"/>
    <property type="match status" value="1"/>
</dbReference>
<evidence type="ECO:0000256" key="3">
    <source>
        <dbReference type="ARBA" id="ARBA00022741"/>
    </source>
</evidence>
<keyword evidence="3 6" id="KW-0547">Nucleotide-binding</keyword>
<dbReference type="GO" id="GO:0030154">
    <property type="term" value="P:cell differentiation"/>
    <property type="evidence" value="ECO:0007669"/>
    <property type="project" value="UniProtKB-ARBA"/>
</dbReference>
<dbReference type="Pfam" id="PF00069">
    <property type="entry name" value="Pkinase"/>
    <property type="match status" value="1"/>
</dbReference>
<feature type="compositionally biased region" description="Low complexity" evidence="7">
    <location>
        <begin position="127"/>
        <end position="146"/>
    </location>
</feature>
<gene>
    <name evidence="11" type="primary">MYLK_1</name>
    <name evidence="11" type="ORF">Bhyg_08150</name>
</gene>
<dbReference type="InterPro" id="IPR003599">
    <property type="entry name" value="Ig_sub"/>
</dbReference>
<dbReference type="FunFam" id="1.10.510.10:FF:000175">
    <property type="entry name" value="Myosin light chain kinase, smooth muscle"/>
    <property type="match status" value="1"/>
</dbReference>
<dbReference type="InterPro" id="IPR007110">
    <property type="entry name" value="Ig-like_dom"/>
</dbReference>
<dbReference type="InterPro" id="IPR013098">
    <property type="entry name" value="Ig_I-set"/>
</dbReference>
<dbReference type="SUPFAM" id="SSF49265">
    <property type="entry name" value="Fibronectin type III"/>
    <property type="match status" value="1"/>
</dbReference>
<proteinExistence type="inferred from homology"/>
<evidence type="ECO:0000256" key="2">
    <source>
        <dbReference type="ARBA" id="ARBA00022737"/>
    </source>
</evidence>
<feature type="compositionally biased region" description="Polar residues" evidence="7">
    <location>
        <begin position="1284"/>
        <end position="1303"/>
    </location>
</feature>
<name>A0A9Q0N5W0_9DIPT</name>
<dbReference type="SMART" id="SM00408">
    <property type="entry name" value="IGc2"/>
    <property type="match status" value="5"/>
</dbReference>
<dbReference type="Gene3D" id="2.60.40.10">
    <property type="entry name" value="Immunoglobulins"/>
    <property type="match status" value="7"/>
</dbReference>
<reference evidence="11" key="1">
    <citation type="submission" date="2022-07" db="EMBL/GenBank/DDBJ databases">
        <authorList>
            <person name="Trinca V."/>
            <person name="Uliana J.V.C."/>
            <person name="Torres T.T."/>
            <person name="Ward R.J."/>
            <person name="Monesi N."/>
        </authorList>
    </citation>
    <scope>NUCLEOTIDE SEQUENCE</scope>
    <source>
        <strain evidence="11">HSMRA1968</strain>
        <tissue evidence="11">Whole embryos</tissue>
    </source>
</reference>
<feature type="region of interest" description="Disordered" evidence="7">
    <location>
        <begin position="1437"/>
        <end position="1471"/>
    </location>
</feature>
<dbReference type="PANTHER" id="PTHR47633">
    <property type="entry name" value="IMMUNOGLOBULIN"/>
    <property type="match status" value="1"/>
</dbReference>
<keyword evidence="11" id="KW-0808">Transferase</keyword>
<dbReference type="InterPro" id="IPR003961">
    <property type="entry name" value="FN3_dom"/>
</dbReference>
<dbReference type="CDD" id="cd00096">
    <property type="entry name" value="Ig"/>
    <property type="match status" value="2"/>
</dbReference>
<dbReference type="InterPro" id="IPR003598">
    <property type="entry name" value="Ig_sub2"/>
</dbReference>
<dbReference type="PROSITE" id="PS00107">
    <property type="entry name" value="PROTEIN_KINASE_ATP"/>
    <property type="match status" value="1"/>
</dbReference>
<evidence type="ECO:0000256" key="6">
    <source>
        <dbReference type="PROSITE-ProRule" id="PRU10141"/>
    </source>
</evidence>
<dbReference type="InterPro" id="IPR017441">
    <property type="entry name" value="Protein_kinase_ATP_BS"/>
</dbReference>
<dbReference type="EMBL" id="WJQU01000002">
    <property type="protein sequence ID" value="KAJ6643194.1"/>
    <property type="molecule type" value="Genomic_DNA"/>
</dbReference>
<dbReference type="PROSITE" id="PS00108">
    <property type="entry name" value="PROTEIN_KINASE_ST"/>
    <property type="match status" value="1"/>
</dbReference>
<dbReference type="InterPro" id="IPR036179">
    <property type="entry name" value="Ig-like_dom_sf"/>
</dbReference>
<feature type="domain" description="Ig-like" evidence="9">
    <location>
        <begin position="376"/>
        <end position="468"/>
    </location>
</feature>
<feature type="domain" description="Ig-like" evidence="9">
    <location>
        <begin position="168"/>
        <end position="256"/>
    </location>
</feature>
<dbReference type="CDD" id="cd14103">
    <property type="entry name" value="STKc_MLCK"/>
    <property type="match status" value="1"/>
</dbReference>
<feature type="domain" description="Ig-like" evidence="9">
    <location>
        <begin position="595"/>
        <end position="687"/>
    </location>
</feature>
<dbReference type="GO" id="GO:0005524">
    <property type="term" value="F:ATP binding"/>
    <property type="evidence" value="ECO:0007669"/>
    <property type="project" value="UniProtKB-UniRule"/>
</dbReference>
<evidence type="ECO:0000259" key="8">
    <source>
        <dbReference type="PROSITE" id="PS50011"/>
    </source>
</evidence>
<evidence type="ECO:0000313" key="11">
    <source>
        <dbReference type="EMBL" id="KAJ6643194.1"/>
    </source>
</evidence>
<dbReference type="FunFam" id="2.60.40.10:FF:000612">
    <property type="entry name" value="palladin isoform X1"/>
    <property type="match status" value="1"/>
</dbReference>
<keyword evidence="2" id="KW-0677">Repeat</keyword>
<dbReference type="SMART" id="SM00060">
    <property type="entry name" value="FN3"/>
    <property type="match status" value="1"/>
</dbReference>
<feature type="domain" description="Protein kinase" evidence="8">
    <location>
        <begin position="810"/>
        <end position="1065"/>
    </location>
</feature>
<dbReference type="Pfam" id="PF00041">
    <property type="entry name" value="fn3"/>
    <property type="match status" value="1"/>
</dbReference>
<dbReference type="OrthoDB" id="10260894at2759"/>
<feature type="binding site" evidence="6">
    <location>
        <position position="839"/>
    </location>
    <ligand>
        <name>ATP</name>
        <dbReference type="ChEBI" id="CHEBI:30616"/>
    </ligand>
</feature>
<dbReference type="Pfam" id="PF07679">
    <property type="entry name" value="I-set"/>
    <property type="match status" value="5"/>
</dbReference>
<keyword evidence="12" id="KW-1185">Reference proteome</keyword>
<keyword evidence="11" id="KW-0418">Kinase</keyword>
<accession>A0A9Q0N5W0</accession>
<dbReference type="SUPFAM" id="SSF48726">
    <property type="entry name" value="Immunoglobulin"/>
    <property type="match status" value="6"/>
</dbReference>
<dbReference type="SMART" id="SM00220">
    <property type="entry name" value="S_TKc"/>
    <property type="match status" value="1"/>
</dbReference>
<evidence type="ECO:0000313" key="12">
    <source>
        <dbReference type="Proteomes" id="UP001151699"/>
    </source>
</evidence>
<dbReference type="GO" id="GO:0004672">
    <property type="term" value="F:protein kinase activity"/>
    <property type="evidence" value="ECO:0007669"/>
    <property type="project" value="InterPro"/>
</dbReference>
<feature type="domain" description="Fibronectin type-III" evidence="10">
    <location>
        <begin position="691"/>
        <end position="787"/>
    </location>
</feature>
<sequence>MNRGGSIKHGNVETLPIFTRPLKDLRCCDGDSITLECHVEAQPEPTVIWEKDGRILPHSSDFRANFCDDRATLSINRVFPEDEGEYTCIASNNIGKSYTSACIIVDVPEEKENLISRILTRPSGLLSTNSTPRSTPRTTPVRSISPMPLSYRSTHIDLSSKQHKCAAPKFYAMPHNRLAEEGETVRFQCAIAGLPTPWSTWDKDGLIVTPTTRINIKERDDLRILEIEEVTMEDAGLYRITLENDYGRIEATARLDVISNKRSTGRGIRTSASPRRSISSSRRIMGNSTQIGGRLALACNFRGGSVPNKKFYHNGNELHPTDRVKVIENDETSCLIIDNVETCDEGVYTCIANNESGIAATSTIVTFNDTQEHIAPEFMRGLGKTIHAKESFALDLVCSVVCSDPFDVVWSRDGLVIQDSDDFRYIDHGEGLICLRILDPFVFDSGTYTCSVQSDYGKCETSCEVHISEVSQQDELEMKPVFIKSPQAVVAAYGSVVSFCARVSPVYAKVRWSICGRNVTEDTRGILVEHQPDGVHILHVLGLEYNHSGEIKCVAYIPTHPDSIDSTETSVFTDLVVLPTTSPAVTLETNPSEQPELPAYIVRGPEDCSVTVGGTVTLEALFGGYSQPTVKWYRAGRQITESTNIKIKTTSGYSSLLLTDITADQSGKYTIEIMNEHSCDISSASVSVEGPPDPPGGRPSISQGCDRLSVAWCGPPFDGGVMITGFILEIQEENNDWIEYSTVVDSLATTIKGLKPGVAYKFRVRAENVHGRSAPSAESEEVRIGLGNEAQTVFDDDVVVRPGGDFKEKFTLQEELGKGRFGVVHRVIEKESGRVLAAKIVKCIKAVDKQKIQEEISIMQSLRHPKLLQLAAAFENPREMIMVMEYITGGELFERVVADDFTLTERDCILFIRQICEGVDYMHNKSVVHLDLKPENIMCHNRTSHQIKIIDFGLAQRISADTPVRVLFGTPEFIPPEIINYEPIGFQSDMWSIGVICYVLLSGLSPFMGESDVDTFSNITCADFDFDDDSFDAVSQDAKDFISSLLVHRKEKRLTAKQCLESKWLSDRNAKLSTAKICTDKLKKFVIRRKWQKTGNAIRALGRMATLSANSRRNSAASAAVPISPRPSITGTMTTTAIQHMSSLNEEEDRSTELLQANISDSNSESKTKNKTCNERSDSGFSECSNCSEKMPCICSQQTIDKNLVITEEKCLNDEDGVHADRKLSHDLLQIKLEEIADTQIDDDQATTDSSTSIASINTSSTSQNGSHTQETKRSQCFNDIKISVTSDTPTKPNLSRSSSVDIGTSPVDKGPIMRSDFTNTINMRKQWLEQNAHKEKQAVGPVTRTLIEATGKVSKLKQRFSLEKLETANSNGKTVSTFERSNPSSMTAASNKRALDRLSNSLTDHSDFTKSNINLDERNSYAKSIEARSPLRLDGRVKEASDRLTASSASAIKRNGGISPNSKNNDSFKKAAAFWKR</sequence>
<organism evidence="11 12">
    <name type="scientific">Pseudolycoriella hygida</name>
    <dbReference type="NCBI Taxonomy" id="35572"/>
    <lineage>
        <taxon>Eukaryota</taxon>
        <taxon>Metazoa</taxon>
        <taxon>Ecdysozoa</taxon>
        <taxon>Arthropoda</taxon>
        <taxon>Hexapoda</taxon>
        <taxon>Insecta</taxon>
        <taxon>Pterygota</taxon>
        <taxon>Neoptera</taxon>
        <taxon>Endopterygota</taxon>
        <taxon>Diptera</taxon>
        <taxon>Nematocera</taxon>
        <taxon>Sciaroidea</taxon>
        <taxon>Sciaridae</taxon>
        <taxon>Pseudolycoriella</taxon>
    </lineage>
</organism>
<dbReference type="Gene3D" id="3.30.200.20">
    <property type="entry name" value="Phosphorylase Kinase, domain 1"/>
    <property type="match status" value="1"/>
</dbReference>
<feature type="domain" description="Ig-like" evidence="9">
    <location>
        <begin position="274"/>
        <end position="366"/>
    </location>
</feature>
<feature type="region of interest" description="Disordered" evidence="7">
    <location>
        <begin position="1157"/>
        <end position="1177"/>
    </location>
</feature>
<protein>
    <submittedName>
        <fullName evidence="11">Myosin light chain kinase, smooth muscle</fullName>
    </submittedName>
</protein>
<dbReference type="InterPro" id="IPR013783">
    <property type="entry name" value="Ig-like_fold"/>
</dbReference>
<evidence type="ECO:0000259" key="9">
    <source>
        <dbReference type="PROSITE" id="PS50835"/>
    </source>
</evidence>
<evidence type="ECO:0000256" key="5">
    <source>
        <dbReference type="ARBA" id="ARBA00023319"/>
    </source>
</evidence>
<dbReference type="SUPFAM" id="SSF56112">
    <property type="entry name" value="Protein kinase-like (PK-like)"/>
    <property type="match status" value="1"/>
</dbReference>
<feature type="region of interest" description="Disordered" evidence="7">
    <location>
        <begin position="1242"/>
        <end position="1315"/>
    </location>
</feature>
<dbReference type="Proteomes" id="UP001151699">
    <property type="component" value="Chromosome B"/>
</dbReference>
<dbReference type="Gene3D" id="1.10.510.10">
    <property type="entry name" value="Transferase(Phosphotransferase) domain 1"/>
    <property type="match status" value="1"/>
</dbReference>
<feature type="compositionally biased region" description="Low complexity" evidence="7">
    <location>
        <begin position="1247"/>
        <end position="1265"/>
    </location>
</feature>
<dbReference type="PROSITE" id="PS50011">
    <property type="entry name" value="PROTEIN_KINASE_DOM"/>
    <property type="match status" value="1"/>
</dbReference>
<comment type="caution">
    <text evidence="11">The sequence shown here is derived from an EMBL/GenBank/DDBJ whole genome shotgun (WGS) entry which is preliminary data.</text>
</comment>
<dbReference type="PROSITE" id="PS50835">
    <property type="entry name" value="IG_LIKE"/>
    <property type="match status" value="5"/>
</dbReference>